<comment type="caution">
    <text evidence="1">The sequence shown here is derived from an EMBL/GenBank/DDBJ whole genome shotgun (WGS) entry which is preliminary data.</text>
</comment>
<evidence type="ECO:0000313" key="2">
    <source>
        <dbReference type="Proteomes" id="UP001159042"/>
    </source>
</evidence>
<keyword evidence="2" id="KW-1185">Reference proteome</keyword>
<name>A0AAV8VSL6_9CUCU</name>
<reference evidence="1 2" key="1">
    <citation type="journal article" date="2023" name="Insect Mol. Biol.">
        <title>Genome sequencing provides insights into the evolution of gene families encoding plant cell wall-degrading enzymes in longhorned beetles.</title>
        <authorList>
            <person name="Shin N.R."/>
            <person name="Okamura Y."/>
            <person name="Kirsch R."/>
            <person name="Pauchet Y."/>
        </authorList>
    </citation>
    <scope>NUCLEOTIDE SEQUENCE [LARGE SCALE GENOMIC DNA]</scope>
    <source>
        <strain evidence="1">EAD_L_NR</strain>
    </source>
</reference>
<accession>A0AAV8VSL6</accession>
<organism evidence="1 2">
    <name type="scientific">Exocentrus adspersus</name>
    <dbReference type="NCBI Taxonomy" id="1586481"/>
    <lineage>
        <taxon>Eukaryota</taxon>
        <taxon>Metazoa</taxon>
        <taxon>Ecdysozoa</taxon>
        <taxon>Arthropoda</taxon>
        <taxon>Hexapoda</taxon>
        <taxon>Insecta</taxon>
        <taxon>Pterygota</taxon>
        <taxon>Neoptera</taxon>
        <taxon>Endopterygota</taxon>
        <taxon>Coleoptera</taxon>
        <taxon>Polyphaga</taxon>
        <taxon>Cucujiformia</taxon>
        <taxon>Chrysomeloidea</taxon>
        <taxon>Cerambycidae</taxon>
        <taxon>Lamiinae</taxon>
        <taxon>Acanthocinini</taxon>
        <taxon>Exocentrus</taxon>
    </lineage>
</organism>
<gene>
    <name evidence="1" type="ORF">NQ315_012951</name>
</gene>
<dbReference type="Proteomes" id="UP001159042">
    <property type="component" value="Unassembled WGS sequence"/>
</dbReference>
<dbReference type="EMBL" id="JANEYG010000036">
    <property type="protein sequence ID" value="KAJ8917032.1"/>
    <property type="molecule type" value="Genomic_DNA"/>
</dbReference>
<protein>
    <submittedName>
        <fullName evidence="1">Uncharacterized protein</fullName>
    </submittedName>
</protein>
<proteinExistence type="predicted"/>
<sequence length="154" mass="17832">MIVMDMPGDDNRDDLNGVMKRNECVTIYFIKILLSCYDKNLLAQTQLHLGMQRACSGLQLLINDFPLRQASSMSFLGFKIDECLNWGDHCDFVSGRLNSLAYLFRSLKSILTTEQLLSMYHGQAESRIRYGLFKKQLKLFLTEKCLYSLEDYYA</sequence>
<evidence type="ECO:0000313" key="1">
    <source>
        <dbReference type="EMBL" id="KAJ8917032.1"/>
    </source>
</evidence>
<dbReference type="AlphaFoldDB" id="A0AAV8VSL6"/>